<evidence type="ECO:0000256" key="1">
    <source>
        <dbReference type="ARBA" id="ARBA00004141"/>
    </source>
</evidence>
<reference evidence="8 9" key="1">
    <citation type="submission" date="2019-03" db="EMBL/GenBank/DDBJ databases">
        <title>The complete genome sequence of Swingsia samuiensis NBRC107927(T).</title>
        <authorList>
            <person name="Chua K.-O."/>
            <person name="Chan K.-G."/>
            <person name="See-Too W.-S."/>
        </authorList>
    </citation>
    <scope>NUCLEOTIDE SEQUENCE [LARGE SCALE GENOMIC DNA]</scope>
    <source>
        <strain evidence="8 9">AH83</strain>
    </source>
</reference>
<dbReference type="CDD" id="cd00038">
    <property type="entry name" value="CAP_ED"/>
    <property type="match status" value="1"/>
</dbReference>
<protein>
    <submittedName>
        <fullName evidence="8">Mechanosensitive ion channel</fullName>
    </submittedName>
</protein>
<proteinExistence type="inferred from homology"/>
<dbReference type="OrthoDB" id="9775207at2"/>
<dbReference type="InterPro" id="IPR006685">
    <property type="entry name" value="MscS_channel_2nd"/>
</dbReference>
<dbReference type="Gene3D" id="2.30.30.60">
    <property type="match status" value="1"/>
</dbReference>
<evidence type="ECO:0000256" key="4">
    <source>
        <dbReference type="ARBA" id="ARBA00022989"/>
    </source>
</evidence>
<dbReference type="InterPro" id="IPR011014">
    <property type="entry name" value="MscS_channel_TM-2"/>
</dbReference>
<keyword evidence="5 6" id="KW-0472">Membrane</keyword>
<evidence type="ECO:0000313" key="9">
    <source>
        <dbReference type="Proteomes" id="UP000316313"/>
    </source>
</evidence>
<keyword evidence="4 6" id="KW-1133">Transmembrane helix</keyword>
<dbReference type="Pfam" id="PF00027">
    <property type="entry name" value="cNMP_binding"/>
    <property type="match status" value="1"/>
</dbReference>
<dbReference type="Proteomes" id="UP000316313">
    <property type="component" value="Chromosome"/>
</dbReference>
<gene>
    <name evidence="8" type="ORF">E3D00_01160</name>
</gene>
<evidence type="ECO:0000259" key="7">
    <source>
        <dbReference type="PROSITE" id="PS50042"/>
    </source>
</evidence>
<dbReference type="EMBL" id="CP038141">
    <property type="protein sequence ID" value="QDH16338.1"/>
    <property type="molecule type" value="Genomic_DNA"/>
</dbReference>
<dbReference type="Gene3D" id="2.60.120.10">
    <property type="entry name" value="Jelly Rolls"/>
    <property type="match status" value="1"/>
</dbReference>
<dbReference type="PANTHER" id="PTHR30566">
    <property type="entry name" value="YNAI-RELATED MECHANOSENSITIVE ION CHANNEL"/>
    <property type="match status" value="1"/>
</dbReference>
<evidence type="ECO:0000256" key="3">
    <source>
        <dbReference type="ARBA" id="ARBA00022692"/>
    </source>
</evidence>
<feature type="transmembrane region" description="Helical" evidence="6">
    <location>
        <begin position="98"/>
        <end position="120"/>
    </location>
</feature>
<comment type="subcellular location">
    <subcellularLocation>
        <location evidence="1">Membrane</location>
        <topology evidence="1">Multi-pass membrane protein</topology>
    </subcellularLocation>
</comment>
<sequence length="482" mass="53019">MIVGLSIFSLSVLEVFYFKDLQRWMRLLIQVICSVVLFCILFFYHITPVDHPSVKFSSIERLSFLTMSVAAWWAATRALIILMRIIVNRKNDRNEVRILSDVLSGLIFISFVVLAISFLFEVPVKGLVATSGVVAIVIGLALQSTLSDLFSGIAVGIEKPYRLGDVISLDNGAAGRVVQVNWRSTHLQTTDHDLIVVPNNLVAKAKLINRSMPSPLTSQTLELRVHPAVPIDRVRRVIREALHSCSYLSHAGATTYVECLTLGGDGNRFLVGFSAATYGLLTEARAEALAQVQRHLFHSGIPLTVANRYPEGEWTGRLLSPEELLARSELFGCLSDHGREKIASVMKSFELREGQVLFQAGDPPESLYIISTGTVKTVPQNRVNENTYYVLGPGESLGTVALITGEPYKATARALSLVHGFRLDAKCLAHAIEENPELAEELEKPVKNAIASMMKAEQSDVVASDNSSGGFFKRLRSLLNKA</sequence>
<dbReference type="SUPFAM" id="SSF51206">
    <property type="entry name" value="cAMP-binding domain-like"/>
    <property type="match status" value="1"/>
</dbReference>
<dbReference type="SMART" id="SM00100">
    <property type="entry name" value="cNMP"/>
    <property type="match status" value="1"/>
</dbReference>
<dbReference type="Pfam" id="PF00924">
    <property type="entry name" value="MS_channel_2nd"/>
    <property type="match status" value="1"/>
</dbReference>
<dbReference type="InterPro" id="IPR023408">
    <property type="entry name" value="MscS_beta-dom_sf"/>
</dbReference>
<dbReference type="InterPro" id="IPR000595">
    <property type="entry name" value="cNMP-bd_dom"/>
</dbReference>
<feature type="transmembrane region" description="Helical" evidence="6">
    <location>
        <begin position="64"/>
        <end position="86"/>
    </location>
</feature>
<dbReference type="Gene3D" id="1.10.287.1260">
    <property type="match status" value="1"/>
</dbReference>
<dbReference type="GO" id="GO:0016020">
    <property type="term" value="C:membrane"/>
    <property type="evidence" value="ECO:0007669"/>
    <property type="project" value="UniProtKB-SubCell"/>
</dbReference>
<evidence type="ECO:0000256" key="6">
    <source>
        <dbReference type="SAM" id="Phobius"/>
    </source>
</evidence>
<evidence type="ECO:0000256" key="2">
    <source>
        <dbReference type="ARBA" id="ARBA00008017"/>
    </source>
</evidence>
<dbReference type="InterPro" id="IPR010920">
    <property type="entry name" value="LSM_dom_sf"/>
</dbReference>
<comment type="similarity">
    <text evidence="2">Belongs to the MscS (TC 1.A.23) family.</text>
</comment>
<name>A0A4Y6UI48_9PROT</name>
<dbReference type="InterPro" id="IPR018490">
    <property type="entry name" value="cNMP-bd_dom_sf"/>
</dbReference>
<keyword evidence="3 6" id="KW-0812">Transmembrane</keyword>
<dbReference type="GO" id="GO:0008381">
    <property type="term" value="F:mechanosensitive monoatomic ion channel activity"/>
    <property type="evidence" value="ECO:0007669"/>
    <property type="project" value="UniProtKB-ARBA"/>
</dbReference>
<feature type="transmembrane region" description="Helical" evidence="6">
    <location>
        <begin position="27"/>
        <end position="44"/>
    </location>
</feature>
<keyword evidence="9" id="KW-1185">Reference proteome</keyword>
<dbReference type="PROSITE" id="PS50042">
    <property type="entry name" value="CNMP_BINDING_3"/>
    <property type="match status" value="1"/>
</dbReference>
<dbReference type="PANTHER" id="PTHR30566:SF25">
    <property type="entry name" value="INNER MEMBRANE PROTEIN"/>
    <property type="match status" value="1"/>
</dbReference>
<dbReference type="SUPFAM" id="SSF50182">
    <property type="entry name" value="Sm-like ribonucleoproteins"/>
    <property type="match status" value="1"/>
</dbReference>
<dbReference type="InterPro" id="IPR014710">
    <property type="entry name" value="RmlC-like_jellyroll"/>
</dbReference>
<feature type="domain" description="Cyclic nucleotide-binding" evidence="7">
    <location>
        <begin position="330"/>
        <end position="438"/>
    </location>
</feature>
<dbReference type="KEGG" id="ssam:E3D00_01160"/>
<dbReference type="AlphaFoldDB" id="A0A4Y6UI48"/>
<accession>A0A4Y6UI48</accession>
<evidence type="ECO:0000256" key="5">
    <source>
        <dbReference type="ARBA" id="ARBA00023136"/>
    </source>
</evidence>
<evidence type="ECO:0000313" key="8">
    <source>
        <dbReference type="EMBL" id="QDH16338.1"/>
    </source>
</evidence>
<dbReference type="SUPFAM" id="SSF82861">
    <property type="entry name" value="Mechanosensitive channel protein MscS (YggB), transmembrane region"/>
    <property type="match status" value="1"/>
</dbReference>
<organism evidence="8 9">
    <name type="scientific">Swingsia samuiensis</name>
    <dbReference type="NCBI Taxonomy" id="1293412"/>
    <lineage>
        <taxon>Bacteria</taxon>
        <taxon>Pseudomonadati</taxon>
        <taxon>Pseudomonadota</taxon>
        <taxon>Alphaproteobacteria</taxon>
        <taxon>Acetobacterales</taxon>
        <taxon>Acetobacteraceae</taxon>
        <taxon>Swingsia</taxon>
    </lineage>
</organism>